<dbReference type="AlphaFoldDB" id="A0A8H7E610"/>
<evidence type="ECO:0000313" key="2">
    <source>
        <dbReference type="Proteomes" id="UP000606974"/>
    </source>
</evidence>
<accession>A0A8H7E610</accession>
<dbReference type="Proteomes" id="UP000606974">
    <property type="component" value="Unassembled WGS sequence"/>
</dbReference>
<comment type="caution">
    <text evidence="1">The sequence shown here is derived from an EMBL/GenBank/DDBJ whole genome shotgun (WGS) entry which is preliminary data.</text>
</comment>
<evidence type="ECO:0000313" key="1">
    <source>
        <dbReference type="EMBL" id="KAF7509503.1"/>
    </source>
</evidence>
<sequence>MASPQTPSCYKTHSLQLIHTESLWNNQFKWLNWDPNSAQAKKDGEKIHQPFIEWLELVNEGAIAAADTEGATFKRWFGVQDDADERALLARRDDWRPPVPDVCGMESLRGIAPIHIGPALSLPQSDDVCRLLAC</sequence>
<gene>
    <name evidence="1" type="ORF">GJ744_007903</name>
</gene>
<name>A0A8H7E610_9EURO</name>
<organism evidence="1 2">
    <name type="scientific">Endocarpon pusillum</name>
    <dbReference type="NCBI Taxonomy" id="364733"/>
    <lineage>
        <taxon>Eukaryota</taxon>
        <taxon>Fungi</taxon>
        <taxon>Dikarya</taxon>
        <taxon>Ascomycota</taxon>
        <taxon>Pezizomycotina</taxon>
        <taxon>Eurotiomycetes</taxon>
        <taxon>Chaetothyriomycetidae</taxon>
        <taxon>Verrucariales</taxon>
        <taxon>Verrucariaceae</taxon>
        <taxon>Endocarpon</taxon>
    </lineage>
</organism>
<dbReference type="EMBL" id="JAACFV010000040">
    <property type="protein sequence ID" value="KAF7509503.1"/>
    <property type="molecule type" value="Genomic_DNA"/>
</dbReference>
<protein>
    <submittedName>
        <fullName evidence="1">Uncharacterized protein</fullName>
    </submittedName>
</protein>
<reference evidence="1" key="1">
    <citation type="submission" date="2020-02" db="EMBL/GenBank/DDBJ databases">
        <authorList>
            <person name="Palmer J.M."/>
        </authorList>
    </citation>
    <scope>NUCLEOTIDE SEQUENCE</scope>
    <source>
        <strain evidence="1">EPUS1.4</strain>
        <tissue evidence="1">Thallus</tissue>
    </source>
</reference>
<proteinExistence type="predicted"/>
<dbReference type="OrthoDB" id="2119228at2759"/>
<keyword evidence="2" id="KW-1185">Reference proteome</keyword>